<dbReference type="AlphaFoldDB" id="A0A846XAE0"/>
<dbReference type="PANTHER" id="PTHR23026">
    <property type="entry name" value="NADPH NITROREDUCTASE"/>
    <property type="match status" value="1"/>
</dbReference>
<dbReference type="InterPro" id="IPR000415">
    <property type="entry name" value="Nitroreductase-like"/>
</dbReference>
<evidence type="ECO:0000313" key="2">
    <source>
        <dbReference type="EMBL" id="NKY32978.1"/>
    </source>
</evidence>
<dbReference type="Gene3D" id="3.40.109.10">
    <property type="entry name" value="NADH Oxidase"/>
    <property type="match status" value="1"/>
</dbReference>
<dbReference type="PANTHER" id="PTHR23026:SF123">
    <property type="entry name" value="NAD(P)H NITROREDUCTASE RV3131-RELATED"/>
    <property type="match status" value="1"/>
</dbReference>
<dbReference type="EMBL" id="JAAXOO010000002">
    <property type="protein sequence ID" value="NKY32978.1"/>
    <property type="molecule type" value="Genomic_DNA"/>
</dbReference>
<sequence length="328" mass="35294">MEQGLPDDRTVATALAQAEQAPSIHNTQPWRWRVGDRSVHLDLDPSRALIATDPDQRDLVISCGAALHHLCVAFAALEWSAVVHRLPNPDDPAHLAAVELVPHRSTPLDIALASAISRRRSDRRRYSSWPIPAGYLGLVTERAGALGATIKLVSDGSRDRLTDAIRKAAAWHAADPEYLSELAIWTGRHGSTEGVPARSAPQPRPGDELPARAFAAASLADPAYEPDHAELLVVGTSGDDRLSRLRAGEALSSVLLTATNVGLATCPLTEPLEIPKLRRDVRVGVLNNVAYPQVIIRIGWAPTSDAPLPATPRRSVDETVEPLQTPVS</sequence>
<evidence type="ECO:0000256" key="1">
    <source>
        <dbReference type="SAM" id="MobiDB-lite"/>
    </source>
</evidence>
<accession>A0A846XAE0</accession>
<evidence type="ECO:0000313" key="3">
    <source>
        <dbReference type="Proteomes" id="UP000565715"/>
    </source>
</evidence>
<reference evidence="2 3" key="1">
    <citation type="submission" date="2020-04" db="EMBL/GenBank/DDBJ databases">
        <title>MicrobeNet Type strains.</title>
        <authorList>
            <person name="Nicholson A.C."/>
        </authorList>
    </citation>
    <scope>NUCLEOTIDE SEQUENCE [LARGE SCALE GENOMIC DNA]</scope>
    <source>
        <strain evidence="2 3">DSM 45078</strain>
    </source>
</reference>
<dbReference type="RefSeq" id="WP_068048545.1">
    <property type="nucleotide sequence ID" value="NZ_JAAXOO010000002.1"/>
</dbReference>
<dbReference type="NCBIfam" id="NF047509">
    <property type="entry name" value="Rv3131_FMN_oxido"/>
    <property type="match status" value="1"/>
</dbReference>
<organism evidence="2 3">
    <name type="scientific">Nocardia speluncae</name>
    <dbReference type="NCBI Taxonomy" id="419477"/>
    <lineage>
        <taxon>Bacteria</taxon>
        <taxon>Bacillati</taxon>
        <taxon>Actinomycetota</taxon>
        <taxon>Actinomycetes</taxon>
        <taxon>Mycobacteriales</taxon>
        <taxon>Nocardiaceae</taxon>
        <taxon>Nocardia</taxon>
    </lineage>
</organism>
<dbReference type="Proteomes" id="UP000565715">
    <property type="component" value="Unassembled WGS sequence"/>
</dbReference>
<dbReference type="SUPFAM" id="SSF55469">
    <property type="entry name" value="FMN-dependent nitroreductase-like"/>
    <property type="match status" value="2"/>
</dbReference>
<name>A0A846XAE0_9NOCA</name>
<feature type="region of interest" description="Disordered" evidence="1">
    <location>
        <begin position="307"/>
        <end position="328"/>
    </location>
</feature>
<protein>
    <submittedName>
        <fullName evidence="2">NAD(P)H nitroreductase</fullName>
    </submittedName>
</protein>
<proteinExistence type="predicted"/>
<keyword evidence="3" id="KW-1185">Reference proteome</keyword>
<dbReference type="InterPro" id="IPR050627">
    <property type="entry name" value="Nitroreductase/BluB"/>
</dbReference>
<gene>
    <name evidence="2" type="ORF">HGA13_07810</name>
</gene>
<dbReference type="GO" id="GO:0016491">
    <property type="term" value="F:oxidoreductase activity"/>
    <property type="evidence" value="ECO:0007669"/>
    <property type="project" value="InterPro"/>
</dbReference>
<comment type="caution">
    <text evidence="2">The sequence shown here is derived from an EMBL/GenBank/DDBJ whole genome shotgun (WGS) entry which is preliminary data.</text>
</comment>